<proteinExistence type="predicted"/>
<dbReference type="Proteomes" id="UP000295781">
    <property type="component" value="Chromosome"/>
</dbReference>
<organism evidence="1 2">
    <name type="scientific">Sorangium cellulosum</name>
    <name type="common">Polyangium cellulosum</name>
    <dbReference type="NCBI Taxonomy" id="56"/>
    <lineage>
        <taxon>Bacteria</taxon>
        <taxon>Pseudomonadati</taxon>
        <taxon>Myxococcota</taxon>
        <taxon>Polyangia</taxon>
        <taxon>Polyangiales</taxon>
        <taxon>Polyangiaceae</taxon>
        <taxon>Sorangium</taxon>
    </lineage>
</organism>
<name>A0A4P2QBF3_SORCE</name>
<reference evidence="1 2" key="1">
    <citation type="submission" date="2015-09" db="EMBL/GenBank/DDBJ databases">
        <title>Sorangium comparison.</title>
        <authorList>
            <person name="Zaburannyi N."/>
            <person name="Bunk B."/>
            <person name="Overmann J."/>
            <person name="Mueller R."/>
        </authorList>
    </citation>
    <scope>NUCLEOTIDE SEQUENCE [LARGE SCALE GENOMIC DNA]</scope>
    <source>
        <strain evidence="1 2">So ceGT47</strain>
    </source>
</reference>
<dbReference type="EMBL" id="CP012670">
    <property type="protein sequence ID" value="AUX27017.1"/>
    <property type="molecule type" value="Genomic_DNA"/>
</dbReference>
<gene>
    <name evidence="1" type="ORF">SOCEGT47_075900</name>
</gene>
<protein>
    <submittedName>
        <fullName evidence="1">Uncharacterized protein</fullName>
    </submittedName>
</protein>
<dbReference type="AlphaFoldDB" id="A0A4P2QBF3"/>
<accession>A0A4P2QBF3</accession>
<evidence type="ECO:0000313" key="1">
    <source>
        <dbReference type="EMBL" id="AUX27017.1"/>
    </source>
</evidence>
<evidence type="ECO:0000313" key="2">
    <source>
        <dbReference type="Proteomes" id="UP000295781"/>
    </source>
</evidence>
<sequence>MSARRPKGGRYSRIGDMPPKPYPAVASAPLWLRVMGQPVSPAAAFTFHEYPLAMR</sequence>